<gene>
    <name evidence="1" type="ORF">L596_007238</name>
</gene>
<dbReference type="OrthoDB" id="20681at2759"/>
<dbReference type="PANTHER" id="PTHR21192:SF2">
    <property type="entry name" value="NADH DEHYDROGENASE [UBIQUINONE] 1 ALPHA SUBCOMPLEX ASSEMBLY FACTOR 3"/>
    <property type="match status" value="1"/>
</dbReference>
<dbReference type="SUPFAM" id="SSF64076">
    <property type="entry name" value="MTH938-like"/>
    <property type="match status" value="1"/>
</dbReference>
<dbReference type="InterPro" id="IPR036748">
    <property type="entry name" value="MTH938-like_sf"/>
</dbReference>
<sequence length="346" mass="38838">MFLRMLRLSVASRLTSKIASRLSSKSPKTPSDMRESEAIGVADGFRITPMGNSDGGMKTRVSMLSKEMLESNQMGIRGLSCLGFRMIDGKFLIAVFPKAALSWRVLTAEDITPESLELFLLLQLKLDILVVGVGDRKNVDKVRAQVAPILRDHQIGLEIMPTEDAIATFNFLNAEHRYVAAALYPPDDIVVTDEEYGRSMSLLKGYDELGEYPLFVGLNSTLDRTRDLISELWDNNTKYKTAEDVRKSAERKFKGTEEELPLLQDGAIVSRTAAEKHHGFCASPLFERRRPYLPALYLCKKRDNEALFLHIRTAKHGQIIDLGDTFPEVVKGIISELLAPYMLIEI</sequence>
<comment type="caution">
    <text evidence="1">The sequence shown here is derived from an EMBL/GenBank/DDBJ whole genome shotgun (WGS) entry which is preliminary data.</text>
</comment>
<organism evidence="1 2">
    <name type="scientific">Steinernema carpocapsae</name>
    <name type="common">Entomopathogenic nematode</name>
    <dbReference type="NCBI Taxonomy" id="34508"/>
    <lineage>
        <taxon>Eukaryota</taxon>
        <taxon>Metazoa</taxon>
        <taxon>Ecdysozoa</taxon>
        <taxon>Nematoda</taxon>
        <taxon>Chromadorea</taxon>
        <taxon>Rhabditida</taxon>
        <taxon>Tylenchina</taxon>
        <taxon>Panagrolaimomorpha</taxon>
        <taxon>Strongyloidoidea</taxon>
        <taxon>Steinernematidae</taxon>
        <taxon>Steinernema</taxon>
    </lineage>
</organism>
<reference evidence="1 2" key="1">
    <citation type="journal article" date="2015" name="Genome Biol.">
        <title>Comparative genomics of Steinernema reveals deeply conserved gene regulatory networks.</title>
        <authorList>
            <person name="Dillman A.R."/>
            <person name="Macchietto M."/>
            <person name="Porter C.F."/>
            <person name="Rogers A."/>
            <person name="Williams B."/>
            <person name="Antoshechkin I."/>
            <person name="Lee M.M."/>
            <person name="Goodwin Z."/>
            <person name="Lu X."/>
            <person name="Lewis E.E."/>
            <person name="Goodrich-Blair H."/>
            <person name="Stock S.P."/>
            <person name="Adams B.J."/>
            <person name="Sternberg P.W."/>
            <person name="Mortazavi A."/>
        </authorList>
    </citation>
    <scope>NUCLEOTIDE SEQUENCE [LARGE SCALE GENOMIC DNA]</scope>
    <source>
        <strain evidence="1 2">ALL</strain>
    </source>
</reference>
<dbReference type="Gene3D" id="3.40.1230.10">
    <property type="entry name" value="MTH938-like"/>
    <property type="match status" value="1"/>
</dbReference>
<evidence type="ECO:0000313" key="2">
    <source>
        <dbReference type="Proteomes" id="UP000298663"/>
    </source>
</evidence>
<dbReference type="GO" id="GO:0005743">
    <property type="term" value="C:mitochondrial inner membrane"/>
    <property type="evidence" value="ECO:0007669"/>
    <property type="project" value="TreeGrafter"/>
</dbReference>
<dbReference type="EMBL" id="AZBU02000002">
    <property type="protein sequence ID" value="TKR92616.1"/>
    <property type="molecule type" value="Genomic_DNA"/>
</dbReference>
<proteinExistence type="predicted"/>
<name>A0A4U5P8R0_STECR</name>
<reference evidence="1 2" key="2">
    <citation type="journal article" date="2019" name="G3 (Bethesda)">
        <title>Hybrid Assembly of the Genome of the Entomopathogenic Nematode Steinernema carpocapsae Identifies the X-Chromosome.</title>
        <authorList>
            <person name="Serra L."/>
            <person name="Macchietto M."/>
            <person name="Macias-Munoz A."/>
            <person name="McGill C.J."/>
            <person name="Rodriguez I.M."/>
            <person name="Rodriguez B."/>
            <person name="Murad R."/>
            <person name="Mortazavi A."/>
        </authorList>
    </citation>
    <scope>NUCLEOTIDE SEQUENCE [LARGE SCALE GENOMIC DNA]</scope>
    <source>
        <strain evidence="1 2">ALL</strain>
    </source>
</reference>
<dbReference type="STRING" id="34508.A0A4U5P8R0"/>
<dbReference type="AlphaFoldDB" id="A0A4U5P8R0"/>
<evidence type="ECO:0000313" key="1">
    <source>
        <dbReference type="EMBL" id="TKR92616.1"/>
    </source>
</evidence>
<accession>A0A4U5P8R0</accession>
<keyword evidence="2" id="KW-1185">Reference proteome</keyword>
<dbReference type="Proteomes" id="UP000298663">
    <property type="component" value="Unassembled WGS sequence"/>
</dbReference>
<evidence type="ECO:0008006" key="3">
    <source>
        <dbReference type="Google" id="ProtNLM"/>
    </source>
</evidence>
<dbReference type="Pfam" id="PF04430">
    <property type="entry name" value="DUF498"/>
    <property type="match status" value="1"/>
</dbReference>
<protein>
    <recommendedName>
        <fullName evidence="3">NADH dehydrogenase [ubiquinone] 1 alpha subcomplex assembly factor 3</fullName>
    </recommendedName>
</protein>
<dbReference type="GO" id="GO:0032981">
    <property type="term" value="P:mitochondrial respiratory chain complex I assembly"/>
    <property type="evidence" value="ECO:0007669"/>
    <property type="project" value="TreeGrafter"/>
</dbReference>
<dbReference type="InterPro" id="IPR007523">
    <property type="entry name" value="NDUFAF3/AAMDC"/>
</dbReference>
<dbReference type="PANTHER" id="PTHR21192">
    <property type="entry name" value="NUCLEAR PROTEIN E3-3"/>
    <property type="match status" value="1"/>
</dbReference>